<name>A0A0R2AM25_9LACO</name>
<evidence type="ECO:0000256" key="1">
    <source>
        <dbReference type="ARBA" id="ARBA00022723"/>
    </source>
</evidence>
<evidence type="ECO:0000313" key="6">
    <source>
        <dbReference type="EMBL" id="KRM68222.1"/>
    </source>
</evidence>
<dbReference type="PROSITE" id="PS51677">
    <property type="entry name" value="NODB"/>
    <property type="match status" value="1"/>
</dbReference>
<keyword evidence="1" id="KW-0479">Metal-binding</keyword>
<feature type="domain" description="NodB homology" evidence="5">
    <location>
        <begin position="183"/>
        <end position="357"/>
    </location>
</feature>
<proteinExistence type="predicted"/>
<dbReference type="Pfam" id="PF01522">
    <property type="entry name" value="Polysacc_deac_1"/>
    <property type="match status" value="1"/>
</dbReference>
<dbReference type="PANTHER" id="PTHR10587:SF133">
    <property type="entry name" value="CHITIN DEACETYLASE 1-RELATED"/>
    <property type="match status" value="1"/>
</dbReference>
<dbReference type="GO" id="GO:0005975">
    <property type="term" value="P:carbohydrate metabolic process"/>
    <property type="evidence" value="ECO:0007669"/>
    <property type="project" value="InterPro"/>
</dbReference>
<protein>
    <submittedName>
        <fullName evidence="6">Polysaccharide deacetylase</fullName>
    </submittedName>
</protein>
<dbReference type="PATRIC" id="fig|1423781.4.peg.1288"/>
<dbReference type="InterPro" id="IPR002509">
    <property type="entry name" value="NODB_dom"/>
</dbReference>
<keyword evidence="2" id="KW-0378">Hydrolase</keyword>
<dbReference type="Proteomes" id="UP000052012">
    <property type="component" value="Unassembled WGS sequence"/>
</dbReference>
<gene>
    <name evidence="6" type="ORF">FD06_GL001243</name>
</gene>
<reference evidence="6 7" key="1">
    <citation type="journal article" date="2015" name="Genome Announc.">
        <title>Expanding the biotechnology potential of lactobacilli through comparative genomics of 213 strains and associated genera.</title>
        <authorList>
            <person name="Sun Z."/>
            <person name="Harris H.M."/>
            <person name="McCann A."/>
            <person name="Guo C."/>
            <person name="Argimon S."/>
            <person name="Zhang W."/>
            <person name="Yang X."/>
            <person name="Jeffery I.B."/>
            <person name="Cooney J.C."/>
            <person name="Kagawa T.F."/>
            <person name="Liu W."/>
            <person name="Song Y."/>
            <person name="Salvetti E."/>
            <person name="Wrobel A."/>
            <person name="Rasinkangas P."/>
            <person name="Parkhill J."/>
            <person name="Rea M.C."/>
            <person name="O'Sullivan O."/>
            <person name="Ritari J."/>
            <person name="Douillard F.P."/>
            <person name="Paul Ross R."/>
            <person name="Yang R."/>
            <person name="Briner A.E."/>
            <person name="Felis G.E."/>
            <person name="de Vos W.M."/>
            <person name="Barrangou R."/>
            <person name="Klaenhammer T.R."/>
            <person name="Caufield P.W."/>
            <person name="Cui Y."/>
            <person name="Zhang H."/>
            <person name="O'Toole P.W."/>
        </authorList>
    </citation>
    <scope>NUCLEOTIDE SEQUENCE [LARGE SCALE GENOMIC DNA]</scope>
    <source>
        <strain evidence="6 7">DSM 23829</strain>
    </source>
</reference>
<dbReference type="EMBL" id="AYYQ01000029">
    <property type="protein sequence ID" value="KRM68222.1"/>
    <property type="molecule type" value="Genomic_DNA"/>
</dbReference>
<feature type="signal peptide" evidence="4">
    <location>
        <begin position="1"/>
        <end position="28"/>
    </location>
</feature>
<dbReference type="SUPFAM" id="SSF88713">
    <property type="entry name" value="Glycoside hydrolase/deacetylase"/>
    <property type="match status" value="1"/>
</dbReference>
<accession>A0A0R2AM25</accession>
<organism evidence="6 7">
    <name type="scientific">Apilactobacillus ozensis DSM 23829 = JCM 17196</name>
    <dbReference type="NCBI Taxonomy" id="1423781"/>
    <lineage>
        <taxon>Bacteria</taxon>
        <taxon>Bacillati</taxon>
        <taxon>Bacillota</taxon>
        <taxon>Bacilli</taxon>
        <taxon>Lactobacillales</taxon>
        <taxon>Lactobacillaceae</taxon>
        <taxon>Apilactobacillus</taxon>
    </lineage>
</organism>
<dbReference type="PANTHER" id="PTHR10587">
    <property type="entry name" value="GLYCOSYL TRANSFERASE-RELATED"/>
    <property type="match status" value="1"/>
</dbReference>
<dbReference type="GO" id="GO:0046872">
    <property type="term" value="F:metal ion binding"/>
    <property type="evidence" value="ECO:0007669"/>
    <property type="project" value="UniProtKB-KW"/>
</dbReference>
<dbReference type="STRING" id="1423781.FD06_GL001243"/>
<evidence type="ECO:0000256" key="4">
    <source>
        <dbReference type="SAM" id="SignalP"/>
    </source>
</evidence>
<feature type="chain" id="PRO_5006414937" evidence="4">
    <location>
        <begin position="29"/>
        <end position="382"/>
    </location>
</feature>
<dbReference type="Gene3D" id="3.20.20.370">
    <property type="entry name" value="Glycoside hydrolase/deacetylase"/>
    <property type="match status" value="1"/>
</dbReference>
<keyword evidence="4" id="KW-0732">Signal</keyword>
<comment type="caution">
    <text evidence="6">The sequence shown here is derived from an EMBL/GenBank/DDBJ whole genome shotgun (WGS) entry which is preliminary data.</text>
</comment>
<dbReference type="AlphaFoldDB" id="A0A0R2AM25"/>
<dbReference type="GO" id="GO:0016020">
    <property type="term" value="C:membrane"/>
    <property type="evidence" value="ECO:0007669"/>
    <property type="project" value="TreeGrafter"/>
</dbReference>
<evidence type="ECO:0000259" key="5">
    <source>
        <dbReference type="PROSITE" id="PS51677"/>
    </source>
</evidence>
<evidence type="ECO:0000256" key="3">
    <source>
        <dbReference type="SAM" id="MobiDB-lite"/>
    </source>
</evidence>
<evidence type="ECO:0000313" key="7">
    <source>
        <dbReference type="Proteomes" id="UP000052012"/>
    </source>
</evidence>
<sequence length="382" mass="43121">MYKKSYRLVFILLTVIALLFVSNISVNANENAKNSSKKNNDVEKVINSQNNKTRTGNNKKTPSNKSKVKPKKAVSKISKLTYGQIIGNDNHKLITIRQLLRNRIAEKNNLNNKAAQGLINFNVPASLKSKGFEISKNYFTIYLKNNNYKVVKVAIPLKQLSGIILNRYLPKPYRFRNVNTNEKTVTLTFDDGPDPTLTPKLLKILRRYKVPATFFELGSNVDKYPKVSKQVAESGNLIGNHSWSHPQLNSLSKEQIQKQIAGTNAAIYKATGKLPSYLRPPYGATNSTVSNIAQTPIVMWSVDSMDWKFLNALQTEQQVIKTVYPGSVILMHDIHPTSVQAVPSIIESLRSRGYHFVTLPQIINRPLLAGYEYFGHNDFRND</sequence>
<dbReference type="GO" id="GO:0016810">
    <property type="term" value="F:hydrolase activity, acting on carbon-nitrogen (but not peptide) bonds"/>
    <property type="evidence" value="ECO:0007669"/>
    <property type="project" value="InterPro"/>
</dbReference>
<keyword evidence="7" id="KW-1185">Reference proteome</keyword>
<evidence type="ECO:0000256" key="2">
    <source>
        <dbReference type="ARBA" id="ARBA00022801"/>
    </source>
</evidence>
<dbReference type="InterPro" id="IPR050248">
    <property type="entry name" value="Polysacc_deacetylase_ArnD"/>
</dbReference>
<feature type="compositionally biased region" description="Low complexity" evidence="3">
    <location>
        <begin position="50"/>
        <end position="65"/>
    </location>
</feature>
<dbReference type="InterPro" id="IPR011330">
    <property type="entry name" value="Glyco_hydro/deAcase_b/a-brl"/>
</dbReference>
<feature type="region of interest" description="Disordered" evidence="3">
    <location>
        <begin position="31"/>
        <end position="74"/>
    </location>
</feature>